<organism evidence="2 3">
    <name type="scientific">Symbiodinium microadriaticum</name>
    <name type="common">Dinoflagellate</name>
    <name type="synonym">Zooxanthella microadriatica</name>
    <dbReference type="NCBI Taxonomy" id="2951"/>
    <lineage>
        <taxon>Eukaryota</taxon>
        <taxon>Sar</taxon>
        <taxon>Alveolata</taxon>
        <taxon>Dinophyceae</taxon>
        <taxon>Suessiales</taxon>
        <taxon>Symbiodiniaceae</taxon>
        <taxon>Symbiodinium</taxon>
    </lineage>
</organism>
<feature type="compositionally biased region" description="Basic residues" evidence="1">
    <location>
        <begin position="304"/>
        <end position="317"/>
    </location>
</feature>
<feature type="compositionally biased region" description="Basic and acidic residues" evidence="1">
    <location>
        <begin position="318"/>
        <end position="327"/>
    </location>
</feature>
<reference evidence="2 3" key="1">
    <citation type="submission" date="2016-02" db="EMBL/GenBank/DDBJ databases">
        <title>Genome analysis of coral dinoflagellate symbionts highlights evolutionary adaptations to a symbiotic lifestyle.</title>
        <authorList>
            <person name="Aranda M."/>
            <person name="Li Y."/>
            <person name="Liew Y.J."/>
            <person name="Baumgarten S."/>
            <person name="Simakov O."/>
            <person name="Wilson M."/>
            <person name="Piel J."/>
            <person name="Ashoor H."/>
            <person name="Bougouffa S."/>
            <person name="Bajic V.B."/>
            <person name="Ryu T."/>
            <person name="Ravasi T."/>
            <person name="Bayer T."/>
            <person name="Micklem G."/>
            <person name="Kim H."/>
            <person name="Bhak J."/>
            <person name="Lajeunesse T.C."/>
            <person name="Voolstra C.R."/>
        </authorList>
    </citation>
    <scope>NUCLEOTIDE SEQUENCE [LARGE SCALE GENOMIC DNA]</scope>
    <source>
        <strain evidence="2 3">CCMP2467</strain>
    </source>
</reference>
<protein>
    <submittedName>
        <fullName evidence="2">Uncharacterized protein</fullName>
    </submittedName>
</protein>
<proteinExistence type="predicted"/>
<accession>A0A1Q9DAF8</accession>
<feature type="region of interest" description="Disordered" evidence="1">
    <location>
        <begin position="233"/>
        <end position="267"/>
    </location>
</feature>
<evidence type="ECO:0000256" key="1">
    <source>
        <dbReference type="SAM" id="MobiDB-lite"/>
    </source>
</evidence>
<feature type="region of interest" description="Disordered" evidence="1">
    <location>
        <begin position="303"/>
        <end position="327"/>
    </location>
</feature>
<sequence>MNFEHGDGDEDYLPNGNESFVTNHRHLQELQRLSAFQQVTSKVPPSYDGRSGWVAYEDAIDDWCDITELDGDKRGPALRNRLEGEAAIHKRLVDRAPEGFPAEEQATITNEEAMERANERLRDQHVLTSSTAHWKRVLADYRLNELRGVYLEIFCTTKTSVDHPLLAPSGHGGRKTFLVIDEGHRDNQEGYWVEDEEDGTEGFLEADEDSFWVYDEDSYSWLRRRFQGRKMKRGFKGQRKGKGRGRKGSGGRRFFKKRKGRSNLADNNTEAWQAKGQWHDDPWQESSWDDWSWDYAEESYAAKGKGKKGKKGKGKGKYGKDGKAGKGGSKDLMKFCDQNKDCGIWFQFDLQPDKEPENLGFATDDEWMIDENKMELIHAHKKMRQIKYEPKVGSPEDVASEGKPQDSSKVQRASPQHKRMLEKLNDEEIKFGTKANLALVIIDGYSLLEIATGRGPPDVFDMVWLPEARDPMHVGEEALHLERNTWTSWQLHLALRTCGGDGTVLYRDTVNRKWPRSIWPAMIKLKPESVPLFPGHKEVTAYFPFGEMAVTDLVEGQLAVQSHIKVYEEAHMEQMCRMEPIYNRRSTRMDVIFRAGDFRSTLDDREMAKASRAQEEGSIGDEPYELMNAMLHYFLAAGVDDEAGKLNDREHDFLHRRGMDSVRVCVFHLNSKVASGQVDLIVGDPNMALDRYSSTRQESMDIQGRLEYISLSGPDGRYHFWSSRRAFRSGSTSANYLLNDTDYDAHTPLLVSVHATHYSSGRARAMNRNPDTLQEKAEGGSSDNRRTKLVVLMELHQLNQALPLERQVLVLALVLQLVVHNVLPNPHILLVGMQHLAKAAKEASPPRAKEVEASPLLP</sequence>
<dbReference type="EMBL" id="LSRX01000632">
    <property type="protein sequence ID" value="OLP92184.1"/>
    <property type="molecule type" value="Genomic_DNA"/>
</dbReference>
<dbReference type="Proteomes" id="UP000186817">
    <property type="component" value="Unassembled WGS sequence"/>
</dbReference>
<comment type="caution">
    <text evidence="2">The sequence shown here is derived from an EMBL/GenBank/DDBJ whole genome shotgun (WGS) entry which is preliminary data.</text>
</comment>
<dbReference type="AlphaFoldDB" id="A0A1Q9DAF8"/>
<keyword evidence="3" id="KW-1185">Reference proteome</keyword>
<feature type="compositionally biased region" description="Polar residues" evidence="1">
    <location>
        <begin position="405"/>
        <end position="414"/>
    </location>
</feature>
<evidence type="ECO:0000313" key="2">
    <source>
        <dbReference type="EMBL" id="OLP92184.1"/>
    </source>
</evidence>
<dbReference type="OrthoDB" id="10425369at2759"/>
<name>A0A1Q9DAF8_SYMMI</name>
<gene>
    <name evidence="2" type="ORF">AK812_SmicGene26030</name>
</gene>
<evidence type="ECO:0000313" key="3">
    <source>
        <dbReference type="Proteomes" id="UP000186817"/>
    </source>
</evidence>
<feature type="compositionally biased region" description="Basic residues" evidence="1">
    <location>
        <begin position="233"/>
        <end position="261"/>
    </location>
</feature>
<feature type="region of interest" description="Disordered" evidence="1">
    <location>
        <begin position="389"/>
        <end position="417"/>
    </location>
</feature>